<dbReference type="Proteomes" id="UP000807353">
    <property type="component" value="Unassembled WGS sequence"/>
</dbReference>
<keyword evidence="1" id="KW-0812">Transmembrane</keyword>
<evidence type="ECO:0000256" key="1">
    <source>
        <dbReference type="SAM" id="Phobius"/>
    </source>
</evidence>
<protein>
    <submittedName>
        <fullName evidence="2">Uncharacterized protein</fullName>
    </submittedName>
</protein>
<evidence type="ECO:0000313" key="2">
    <source>
        <dbReference type="EMBL" id="KAF9463981.1"/>
    </source>
</evidence>
<name>A0A9P5Y9W9_9AGAR</name>
<keyword evidence="1" id="KW-0472">Membrane</keyword>
<dbReference type="EMBL" id="MU150257">
    <property type="protein sequence ID" value="KAF9463981.1"/>
    <property type="molecule type" value="Genomic_DNA"/>
</dbReference>
<dbReference type="AlphaFoldDB" id="A0A9P5Y9W9"/>
<feature type="transmembrane region" description="Helical" evidence="1">
    <location>
        <begin position="85"/>
        <end position="112"/>
    </location>
</feature>
<feature type="non-terminal residue" evidence="2">
    <location>
        <position position="1"/>
    </location>
</feature>
<organism evidence="2 3">
    <name type="scientific">Collybia nuda</name>
    <dbReference type="NCBI Taxonomy" id="64659"/>
    <lineage>
        <taxon>Eukaryota</taxon>
        <taxon>Fungi</taxon>
        <taxon>Dikarya</taxon>
        <taxon>Basidiomycota</taxon>
        <taxon>Agaricomycotina</taxon>
        <taxon>Agaricomycetes</taxon>
        <taxon>Agaricomycetidae</taxon>
        <taxon>Agaricales</taxon>
        <taxon>Tricholomatineae</taxon>
        <taxon>Clitocybaceae</taxon>
        <taxon>Collybia</taxon>
    </lineage>
</organism>
<sequence length="122" mass="13038">EAQWKEALEALKTAMITYNQTSKTGSPKHEHALEATASEVVDKMRRLGDMHTDPAVKKEWGERAEQFEKAGKGERGIMSNDVVKGLAILLATPFALVGAVLFAAGTIVYGAGSVVRGLGNVL</sequence>
<keyword evidence="3" id="KW-1185">Reference proteome</keyword>
<dbReference type="OrthoDB" id="3270770at2759"/>
<proteinExistence type="predicted"/>
<gene>
    <name evidence="2" type="ORF">BDZ94DRAFT_1115193</name>
</gene>
<reference evidence="2" key="1">
    <citation type="submission" date="2020-11" db="EMBL/GenBank/DDBJ databases">
        <authorList>
            <consortium name="DOE Joint Genome Institute"/>
            <person name="Ahrendt S."/>
            <person name="Riley R."/>
            <person name="Andreopoulos W."/>
            <person name="Labutti K."/>
            <person name="Pangilinan J."/>
            <person name="Ruiz-Duenas F.J."/>
            <person name="Barrasa J.M."/>
            <person name="Sanchez-Garcia M."/>
            <person name="Camarero S."/>
            <person name="Miyauchi S."/>
            <person name="Serrano A."/>
            <person name="Linde D."/>
            <person name="Babiker R."/>
            <person name="Drula E."/>
            <person name="Ayuso-Fernandez I."/>
            <person name="Pacheco R."/>
            <person name="Padilla G."/>
            <person name="Ferreira P."/>
            <person name="Barriuso J."/>
            <person name="Kellner H."/>
            <person name="Castanera R."/>
            <person name="Alfaro M."/>
            <person name="Ramirez L."/>
            <person name="Pisabarro A.G."/>
            <person name="Kuo A."/>
            <person name="Tritt A."/>
            <person name="Lipzen A."/>
            <person name="He G."/>
            <person name="Yan M."/>
            <person name="Ng V."/>
            <person name="Cullen D."/>
            <person name="Martin F."/>
            <person name="Rosso M.-N."/>
            <person name="Henrissat B."/>
            <person name="Hibbett D."/>
            <person name="Martinez A.T."/>
            <person name="Grigoriev I.V."/>
        </authorList>
    </citation>
    <scope>NUCLEOTIDE SEQUENCE</scope>
    <source>
        <strain evidence="2">CBS 247.69</strain>
    </source>
</reference>
<evidence type="ECO:0000313" key="3">
    <source>
        <dbReference type="Proteomes" id="UP000807353"/>
    </source>
</evidence>
<comment type="caution">
    <text evidence="2">The sequence shown here is derived from an EMBL/GenBank/DDBJ whole genome shotgun (WGS) entry which is preliminary data.</text>
</comment>
<keyword evidence="1" id="KW-1133">Transmembrane helix</keyword>
<feature type="non-terminal residue" evidence="2">
    <location>
        <position position="122"/>
    </location>
</feature>
<accession>A0A9P5Y9W9</accession>